<dbReference type="AlphaFoldDB" id="A0A2H5QB11"/>
<evidence type="ECO:0000313" key="2">
    <source>
        <dbReference type="Proteomes" id="UP000236630"/>
    </source>
</evidence>
<proteinExistence type="predicted"/>
<feature type="non-terminal residue" evidence="1">
    <location>
        <position position="1"/>
    </location>
</feature>
<keyword evidence="2" id="KW-1185">Reference proteome</keyword>
<name>A0A2H5QB11_CITUN</name>
<dbReference type="EMBL" id="BDQV01000281">
    <property type="protein sequence ID" value="GAY61762.1"/>
    <property type="molecule type" value="Genomic_DNA"/>
</dbReference>
<comment type="caution">
    <text evidence="1">The sequence shown here is derived from an EMBL/GenBank/DDBJ whole genome shotgun (WGS) entry which is preliminary data.</text>
</comment>
<reference evidence="1 2" key="1">
    <citation type="journal article" date="2017" name="Front. Genet.">
        <title>Draft sequencing of the heterozygous diploid genome of Satsuma (Citrus unshiu Marc.) using a hybrid assembly approach.</title>
        <authorList>
            <person name="Shimizu T."/>
            <person name="Tanizawa Y."/>
            <person name="Mochizuki T."/>
            <person name="Nagasaki H."/>
            <person name="Yoshioka T."/>
            <person name="Toyoda A."/>
            <person name="Fujiyama A."/>
            <person name="Kaminuma E."/>
            <person name="Nakamura Y."/>
        </authorList>
    </citation>
    <scope>NUCLEOTIDE SEQUENCE [LARGE SCALE GENOMIC DNA]</scope>
    <source>
        <strain evidence="2">cv. Miyagawa wase</strain>
    </source>
</reference>
<protein>
    <submittedName>
        <fullName evidence="1">Uncharacterized protein</fullName>
    </submittedName>
</protein>
<gene>
    <name evidence="1" type="ORF">CUMW_212490</name>
</gene>
<sequence length="63" mass="6960">VDVEDSMENIGVTKDYHCGYCATFGYHLQGFERAFAVKSVVTSSCNCAFIHSTSILGFQVLYV</sequence>
<organism evidence="1 2">
    <name type="scientific">Citrus unshiu</name>
    <name type="common">Satsuma mandarin</name>
    <name type="synonym">Citrus nobilis var. unshiu</name>
    <dbReference type="NCBI Taxonomy" id="55188"/>
    <lineage>
        <taxon>Eukaryota</taxon>
        <taxon>Viridiplantae</taxon>
        <taxon>Streptophyta</taxon>
        <taxon>Embryophyta</taxon>
        <taxon>Tracheophyta</taxon>
        <taxon>Spermatophyta</taxon>
        <taxon>Magnoliopsida</taxon>
        <taxon>eudicotyledons</taxon>
        <taxon>Gunneridae</taxon>
        <taxon>Pentapetalae</taxon>
        <taxon>rosids</taxon>
        <taxon>malvids</taxon>
        <taxon>Sapindales</taxon>
        <taxon>Rutaceae</taxon>
        <taxon>Aurantioideae</taxon>
        <taxon>Citrus</taxon>
    </lineage>
</organism>
<dbReference type="Proteomes" id="UP000236630">
    <property type="component" value="Unassembled WGS sequence"/>
</dbReference>
<accession>A0A2H5QB11</accession>
<evidence type="ECO:0000313" key="1">
    <source>
        <dbReference type="EMBL" id="GAY61762.1"/>
    </source>
</evidence>